<dbReference type="WBParaSite" id="PDA_v2.g21000.t1">
    <property type="protein sequence ID" value="PDA_v2.g21000.t1"/>
    <property type="gene ID" value="PDA_v2.g21000"/>
</dbReference>
<dbReference type="Proteomes" id="UP000887578">
    <property type="component" value="Unplaced"/>
</dbReference>
<proteinExistence type="predicted"/>
<sequence length="284" mass="32778">MRNTTLPEAVDWCRSKKDADKYPFFMIRTDPRFWQSIKVNAETIPLELDFATTEVSLKEIHPGIYRAKRKPAAAEESNEPLEQLLEHLEQMEKQPKLNEEEQKKLLEIIGSRESMGKLSGFKHKEHLEFSVMDNAASRISGFPMGWNLNKLPGRLTELLKDTQPIYGVSTSFCYAGTLATWSNYLTSLRTSRSMGKYKKGLAVVYEINEETREPVFGEIVDLLNGNTLQLICLTLEEFDETTHCYVIQGSPNRTQVHVDALLYPDPMPIYAFNRRYIRLREHLL</sequence>
<evidence type="ECO:0000313" key="1">
    <source>
        <dbReference type="Proteomes" id="UP000887578"/>
    </source>
</evidence>
<protein>
    <submittedName>
        <fullName evidence="2">Uncharacterized protein</fullName>
    </submittedName>
</protein>
<reference evidence="2" key="1">
    <citation type="submission" date="2022-11" db="UniProtKB">
        <authorList>
            <consortium name="WormBaseParasite"/>
        </authorList>
    </citation>
    <scope>IDENTIFICATION</scope>
</reference>
<name>A0A914PX75_9BILA</name>
<accession>A0A914PX75</accession>
<keyword evidence="1" id="KW-1185">Reference proteome</keyword>
<organism evidence="1 2">
    <name type="scientific">Panagrolaimus davidi</name>
    <dbReference type="NCBI Taxonomy" id="227884"/>
    <lineage>
        <taxon>Eukaryota</taxon>
        <taxon>Metazoa</taxon>
        <taxon>Ecdysozoa</taxon>
        <taxon>Nematoda</taxon>
        <taxon>Chromadorea</taxon>
        <taxon>Rhabditida</taxon>
        <taxon>Tylenchina</taxon>
        <taxon>Panagrolaimomorpha</taxon>
        <taxon>Panagrolaimoidea</taxon>
        <taxon>Panagrolaimidae</taxon>
        <taxon>Panagrolaimus</taxon>
    </lineage>
</organism>
<dbReference type="AlphaFoldDB" id="A0A914PX75"/>
<evidence type="ECO:0000313" key="2">
    <source>
        <dbReference type="WBParaSite" id="PDA_v2.g21000.t1"/>
    </source>
</evidence>